<evidence type="ECO:0000313" key="1">
    <source>
        <dbReference type="EMBL" id="OAD67799.1"/>
    </source>
</evidence>
<keyword evidence="2" id="KW-1185">Reference proteome</keyword>
<protein>
    <submittedName>
        <fullName evidence="1">Uncharacterized protein</fullName>
    </submittedName>
</protein>
<dbReference type="AlphaFoldDB" id="A0A167KD32"/>
<proteinExistence type="predicted"/>
<dbReference type="GeneID" id="29004324"/>
<name>A0A167KD32_PHYB8</name>
<reference evidence="2" key="1">
    <citation type="submission" date="2015-06" db="EMBL/GenBank/DDBJ databases">
        <title>Expansion of signal transduction pathways in fungi by whole-genome duplication.</title>
        <authorList>
            <consortium name="DOE Joint Genome Institute"/>
            <person name="Corrochano L.M."/>
            <person name="Kuo A."/>
            <person name="Marcet-Houben M."/>
            <person name="Polaino S."/>
            <person name="Salamov A."/>
            <person name="Villalobos J.M."/>
            <person name="Alvarez M.I."/>
            <person name="Avalos J."/>
            <person name="Benito E.P."/>
            <person name="Benoit I."/>
            <person name="Burger G."/>
            <person name="Camino L.P."/>
            <person name="Canovas D."/>
            <person name="Cerda-Olmedo E."/>
            <person name="Cheng J.-F."/>
            <person name="Dominguez A."/>
            <person name="Elias M."/>
            <person name="Eslava A.P."/>
            <person name="Glaser F."/>
            <person name="Grimwood J."/>
            <person name="Gutierrez G."/>
            <person name="Heitman J."/>
            <person name="Henrissat B."/>
            <person name="Iturriaga E.A."/>
            <person name="Lang B.F."/>
            <person name="Lavin J.L."/>
            <person name="Lee S."/>
            <person name="Li W."/>
            <person name="Lindquist E."/>
            <person name="Lopez-Garcia S."/>
            <person name="Luque E.M."/>
            <person name="Marcos A.T."/>
            <person name="Martin J."/>
            <person name="McCluskey K."/>
            <person name="Medina H.R."/>
            <person name="Miralles-Duran A."/>
            <person name="Miyazaki A."/>
            <person name="Munoz-Torres E."/>
            <person name="Oguiza J.A."/>
            <person name="Ohm R."/>
            <person name="Olmedo M."/>
            <person name="Orejas M."/>
            <person name="Ortiz-Castellanos L."/>
            <person name="Pisabarro A.G."/>
            <person name="Rodriguez-Romero J."/>
            <person name="Ruiz-Herrera J."/>
            <person name="Ruiz-Vazquez R."/>
            <person name="Sanz C."/>
            <person name="Schackwitz W."/>
            <person name="Schmutz J."/>
            <person name="Shahriari M."/>
            <person name="Shelest E."/>
            <person name="Silva-Franco F."/>
            <person name="Soanes D."/>
            <person name="Syed K."/>
            <person name="Tagua V.G."/>
            <person name="Talbot N.J."/>
            <person name="Thon M."/>
            <person name="De vries R.P."/>
            <person name="Wiebenga A."/>
            <person name="Yadav J.S."/>
            <person name="Braun E.L."/>
            <person name="Baker S."/>
            <person name="Garre V."/>
            <person name="Horwitz B."/>
            <person name="Torres-Martinez S."/>
            <person name="Idnurm A."/>
            <person name="Herrera-Estrella A."/>
            <person name="Gabaldon T."/>
            <person name="Grigoriev I.V."/>
        </authorList>
    </citation>
    <scope>NUCLEOTIDE SEQUENCE [LARGE SCALE GENOMIC DNA]</scope>
    <source>
        <strain evidence="2">NRRL 1555(-)</strain>
    </source>
</reference>
<organism evidence="1 2">
    <name type="scientific">Phycomyces blakesleeanus (strain ATCC 8743b / DSM 1359 / FGSC 10004 / NBRC 33097 / NRRL 1555)</name>
    <dbReference type="NCBI Taxonomy" id="763407"/>
    <lineage>
        <taxon>Eukaryota</taxon>
        <taxon>Fungi</taxon>
        <taxon>Fungi incertae sedis</taxon>
        <taxon>Mucoromycota</taxon>
        <taxon>Mucoromycotina</taxon>
        <taxon>Mucoromycetes</taxon>
        <taxon>Mucorales</taxon>
        <taxon>Phycomycetaceae</taxon>
        <taxon>Phycomyces</taxon>
    </lineage>
</organism>
<dbReference type="VEuPathDB" id="FungiDB:PHYBLDRAFT_79064"/>
<gene>
    <name evidence="1" type="ORF">PHYBLDRAFT_79064</name>
</gene>
<sequence>MEYFKLDNQKNDPVKKYFSEHPVSEWSYPEFEAAFIKNKPIKPNANKMKNAYLNMMKTPKNTGNIPEDPSLSLGAYTPPRGIQCHDWCMDIEASPPSDGLSSLKLSGKMLSDGCESDDILDIHTAQVLIYILPIFINGPPGCSIEDSYVHNYLSPLLVTVFGSDPLLSMKWANSQLMSSDSKAYKPDFLVYNLSGSVKHIISISEFKHVDQNSYVESDLVKLAKQTKFTMNNLISSGVVEPKVCGIHREGNNLHTYVMDLVSPKVYRMISVAKLKLFGNLDQITLLPRILTHLISLKNFACESALKIETSVISTGSTLKQPAPLPTLALVIQRFLFSDPCYDEAKEMDDLVFFCQR</sequence>
<accession>A0A167KD32</accession>
<evidence type="ECO:0000313" key="2">
    <source>
        <dbReference type="Proteomes" id="UP000077315"/>
    </source>
</evidence>
<dbReference type="Proteomes" id="UP000077315">
    <property type="component" value="Unassembled WGS sequence"/>
</dbReference>
<dbReference type="OrthoDB" id="2263377at2759"/>
<dbReference type="InParanoid" id="A0A167KD32"/>
<dbReference type="RefSeq" id="XP_018285839.1">
    <property type="nucleotide sequence ID" value="XM_018443419.1"/>
</dbReference>
<dbReference type="EMBL" id="KV440997">
    <property type="protein sequence ID" value="OAD67799.1"/>
    <property type="molecule type" value="Genomic_DNA"/>
</dbReference>